<keyword evidence="13" id="KW-1185">Reference proteome</keyword>
<evidence type="ECO:0000259" key="11">
    <source>
        <dbReference type="PROSITE" id="PS50114"/>
    </source>
</evidence>
<dbReference type="GO" id="GO:0008270">
    <property type="term" value="F:zinc ion binding"/>
    <property type="evidence" value="ECO:0007669"/>
    <property type="project" value="UniProtKB-KW"/>
</dbReference>
<evidence type="ECO:0000256" key="3">
    <source>
        <dbReference type="ARBA" id="ARBA00022771"/>
    </source>
</evidence>
<keyword evidence="2" id="KW-0479">Metal-binding</keyword>
<dbReference type="PROSITE" id="PS50114">
    <property type="entry name" value="GATA_ZN_FINGER_2"/>
    <property type="match status" value="1"/>
</dbReference>
<dbReference type="FunFam" id="3.30.50.10:FF:000018">
    <property type="entry name" value="GATA transcription factor"/>
    <property type="match status" value="1"/>
</dbReference>
<dbReference type="Proteomes" id="UP001457282">
    <property type="component" value="Unassembled WGS sequence"/>
</dbReference>
<dbReference type="PANTHER" id="PTHR45658">
    <property type="entry name" value="GATA TRANSCRIPTION FACTOR"/>
    <property type="match status" value="1"/>
</dbReference>
<dbReference type="InterPro" id="IPR013088">
    <property type="entry name" value="Znf_NHR/GATA"/>
</dbReference>
<dbReference type="CDD" id="cd00202">
    <property type="entry name" value="ZnF_GATA"/>
    <property type="match status" value="1"/>
</dbReference>
<dbReference type="AlphaFoldDB" id="A0AAW1XU63"/>
<evidence type="ECO:0000256" key="9">
    <source>
        <dbReference type="ARBA" id="ARBA00023242"/>
    </source>
</evidence>
<sequence length="306" mass="34450">MTAVSADVAKLPKRETTMDGLPLDDNINQLLEHFYDDDTIKALDFPMEDIEAEEDDWKTQLQRLEPYYDANFHYPSTSYEGTSGVTAITNGGRSSLQSNDCFDQKHMHLIPTHSPVSVLKSQSQSSGSAQHPRTLEPNFISIRASEPNFVNPVKKKRTQCSRSRPANFSHRFTFPCASSNSSVSDNFYRFETVLTEKMLNPDNRKQKKKNPSLQGLGEFSETKRCVEPGESRETKRCTHCAVTKTPQWREGPLGPKTLCNACGVRYRSGRLFPEYRPAASPTFVPAVHSNSHKKVIELRNKGCQGS</sequence>
<dbReference type="GO" id="GO:0006355">
    <property type="term" value="P:regulation of DNA-templated transcription"/>
    <property type="evidence" value="ECO:0007669"/>
    <property type="project" value="InterPro"/>
</dbReference>
<evidence type="ECO:0000313" key="13">
    <source>
        <dbReference type="Proteomes" id="UP001457282"/>
    </source>
</evidence>
<reference evidence="12 13" key="1">
    <citation type="journal article" date="2023" name="G3 (Bethesda)">
        <title>A chromosome-length genome assembly and annotation of blackberry (Rubus argutus, cv. 'Hillquist').</title>
        <authorList>
            <person name="Bruna T."/>
            <person name="Aryal R."/>
            <person name="Dudchenko O."/>
            <person name="Sargent D.J."/>
            <person name="Mead D."/>
            <person name="Buti M."/>
            <person name="Cavallini A."/>
            <person name="Hytonen T."/>
            <person name="Andres J."/>
            <person name="Pham M."/>
            <person name="Weisz D."/>
            <person name="Mascagni F."/>
            <person name="Usai G."/>
            <person name="Natali L."/>
            <person name="Bassil N."/>
            <person name="Fernandez G.E."/>
            <person name="Lomsadze A."/>
            <person name="Armour M."/>
            <person name="Olukolu B."/>
            <person name="Poorten T."/>
            <person name="Britton C."/>
            <person name="Davik J."/>
            <person name="Ashrafi H."/>
            <person name="Aiden E.L."/>
            <person name="Borodovsky M."/>
            <person name="Worthington M."/>
        </authorList>
    </citation>
    <scope>NUCLEOTIDE SEQUENCE [LARGE SCALE GENOMIC DNA]</scope>
    <source>
        <strain evidence="12">PI 553951</strain>
    </source>
</reference>
<keyword evidence="7" id="KW-0010">Activator</keyword>
<keyword evidence="5" id="KW-0805">Transcription regulation</keyword>
<dbReference type="InterPro" id="IPR051140">
    <property type="entry name" value="GATA_TF"/>
</dbReference>
<dbReference type="Pfam" id="PF00320">
    <property type="entry name" value="GATA"/>
    <property type="match status" value="1"/>
</dbReference>
<gene>
    <name evidence="12" type="ORF">M0R45_016793</name>
</gene>
<evidence type="ECO:0000256" key="10">
    <source>
        <dbReference type="PROSITE-ProRule" id="PRU00094"/>
    </source>
</evidence>
<evidence type="ECO:0000256" key="2">
    <source>
        <dbReference type="ARBA" id="ARBA00022723"/>
    </source>
</evidence>
<dbReference type="PROSITE" id="PS00344">
    <property type="entry name" value="GATA_ZN_FINGER_1"/>
    <property type="match status" value="1"/>
</dbReference>
<comment type="caution">
    <text evidence="12">The sequence shown here is derived from an EMBL/GenBank/DDBJ whole genome shotgun (WGS) entry which is preliminary data.</text>
</comment>
<dbReference type="SMART" id="SM00401">
    <property type="entry name" value="ZnF_GATA"/>
    <property type="match status" value="1"/>
</dbReference>
<name>A0AAW1XU63_RUBAR</name>
<evidence type="ECO:0000256" key="1">
    <source>
        <dbReference type="ARBA" id="ARBA00005694"/>
    </source>
</evidence>
<dbReference type="PANTHER" id="PTHR45658:SF134">
    <property type="entry name" value="GATA TYPE ZINC FINGER TRANSCRIPTION FACTOR FAMILY PROTEIN"/>
    <property type="match status" value="1"/>
</dbReference>
<evidence type="ECO:0000256" key="7">
    <source>
        <dbReference type="ARBA" id="ARBA00023159"/>
    </source>
</evidence>
<dbReference type="EMBL" id="JBEDUW010000003">
    <property type="protein sequence ID" value="KAK9940119.1"/>
    <property type="molecule type" value="Genomic_DNA"/>
</dbReference>
<keyword evidence="9" id="KW-0539">Nucleus</keyword>
<evidence type="ECO:0000256" key="4">
    <source>
        <dbReference type="ARBA" id="ARBA00022833"/>
    </source>
</evidence>
<evidence type="ECO:0000256" key="6">
    <source>
        <dbReference type="ARBA" id="ARBA00023125"/>
    </source>
</evidence>
<dbReference type="GO" id="GO:0030154">
    <property type="term" value="P:cell differentiation"/>
    <property type="evidence" value="ECO:0007669"/>
    <property type="project" value="TreeGrafter"/>
</dbReference>
<accession>A0AAW1XU63</accession>
<keyword evidence="6" id="KW-0238">DNA-binding</keyword>
<protein>
    <recommendedName>
        <fullName evidence="11">GATA-type domain-containing protein</fullName>
    </recommendedName>
</protein>
<keyword evidence="8" id="KW-0804">Transcription</keyword>
<keyword evidence="4" id="KW-0862">Zinc</keyword>
<comment type="similarity">
    <text evidence="1">Belongs to the type IV zinc-finger family. Class A subfamily.</text>
</comment>
<keyword evidence="3 10" id="KW-0863">Zinc-finger</keyword>
<dbReference type="SUPFAM" id="SSF57716">
    <property type="entry name" value="Glucocorticoid receptor-like (DNA-binding domain)"/>
    <property type="match status" value="1"/>
</dbReference>
<evidence type="ECO:0000256" key="5">
    <source>
        <dbReference type="ARBA" id="ARBA00023015"/>
    </source>
</evidence>
<evidence type="ECO:0000313" key="12">
    <source>
        <dbReference type="EMBL" id="KAK9940119.1"/>
    </source>
</evidence>
<evidence type="ECO:0000256" key="8">
    <source>
        <dbReference type="ARBA" id="ARBA00023163"/>
    </source>
</evidence>
<dbReference type="GO" id="GO:0043565">
    <property type="term" value="F:sequence-specific DNA binding"/>
    <property type="evidence" value="ECO:0007669"/>
    <property type="project" value="InterPro"/>
</dbReference>
<dbReference type="InterPro" id="IPR000679">
    <property type="entry name" value="Znf_GATA"/>
</dbReference>
<organism evidence="12 13">
    <name type="scientific">Rubus argutus</name>
    <name type="common">Southern blackberry</name>
    <dbReference type="NCBI Taxonomy" id="59490"/>
    <lineage>
        <taxon>Eukaryota</taxon>
        <taxon>Viridiplantae</taxon>
        <taxon>Streptophyta</taxon>
        <taxon>Embryophyta</taxon>
        <taxon>Tracheophyta</taxon>
        <taxon>Spermatophyta</taxon>
        <taxon>Magnoliopsida</taxon>
        <taxon>eudicotyledons</taxon>
        <taxon>Gunneridae</taxon>
        <taxon>Pentapetalae</taxon>
        <taxon>rosids</taxon>
        <taxon>fabids</taxon>
        <taxon>Rosales</taxon>
        <taxon>Rosaceae</taxon>
        <taxon>Rosoideae</taxon>
        <taxon>Rosoideae incertae sedis</taxon>
        <taxon>Rubus</taxon>
    </lineage>
</organism>
<dbReference type="GO" id="GO:0005634">
    <property type="term" value="C:nucleus"/>
    <property type="evidence" value="ECO:0007669"/>
    <property type="project" value="TreeGrafter"/>
</dbReference>
<proteinExistence type="inferred from homology"/>
<dbReference type="Gene3D" id="3.30.50.10">
    <property type="entry name" value="Erythroid Transcription Factor GATA-1, subunit A"/>
    <property type="match status" value="1"/>
</dbReference>
<feature type="domain" description="GATA-type" evidence="11">
    <location>
        <begin position="231"/>
        <end position="267"/>
    </location>
</feature>